<sequence>MRDITLIHGECLEVMDRLIEQNVKVDAVITDEPYGTTACKWDEIIPFPEMWNRLKLLRKDEHTPTILFGSEPFSSKLRLSNIKEYKYDWKWNKIRGVGHLNAKKRPMMCTEDIIVFYNKRTLYNPQMRERSVPRVSKNNATQKVYGESKKHFVGNKLKKKYPVNLITVSKSSQKDMIYHPTQKPIKLIEYLIKTYTQEGDLVLDFTMGSGTTGVACKNLNRKFIGIEKEQKYYNIAVKRVLI</sequence>
<dbReference type="GO" id="GO:0008170">
    <property type="term" value="F:N-methyltransferase activity"/>
    <property type="evidence" value="ECO:0007669"/>
    <property type="project" value="InterPro"/>
</dbReference>
<dbReference type="PRINTS" id="PR00508">
    <property type="entry name" value="S21N4MTFRASE"/>
</dbReference>
<keyword evidence="2" id="KW-0808">Transferase</keyword>
<name>A0A1L5F371_CLOKL</name>
<evidence type="ECO:0000259" key="5">
    <source>
        <dbReference type="Pfam" id="PF01555"/>
    </source>
</evidence>
<evidence type="ECO:0000313" key="7">
    <source>
        <dbReference type="Proteomes" id="UP000184604"/>
    </source>
</evidence>
<evidence type="ECO:0000256" key="2">
    <source>
        <dbReference type="ARBA" id="ARBA00022679"/>
    </source>
</evidence>
<keyword evidence="3" id="KW-0680">Restriction system</keyword>
<proteinExistence type="inferred from homology"/>
<dbReference type="GO" id="GO:0032259">
    <property type="term" value="P:methylation"/>
    <property type="evidence" value="ECO:0007669"/>
    <property type="project" value="UniProtKB-KW"/>
</dbReference>
<keyword evidence="1" id="KW-0489">Methyltransferase</keyword>
<reference evidence="6 7" key="1">
    <citation type="submission" date="2016-12" db="EMBL/GenBank/DDBJ databases">
        <title>Complete genome sequence of Clostridium kluyveri JZZ isolated from the pit mud of a Chinese flavor liquor-making factory.</title>
        <authorList>
            <person name="Wang Y."/>
        </authorList>
    </citation>
    <scope>NUCLEOTIDE SEQUENCE [LARGE SCALE GENOMIC DNA]</scope>
    <source>
        <strain evidence="6 7">JZZ</strain>
    </source>
</reference>
<dbReference type="Gene3D" id="3.40.50.150">
    <property type="entry name" value="Vaccinia Virus protein VP39"/>
    <property type="match status" value="1"/>
</dbReference>
<dbReference type="RefSeq" id="WP_073537110.1">
    <property type="nucleotide sequence ID" value="NZ_CP018335.1"/>
</dbReference>
<evidence type="ECO:0000256" key="1">
    <source>
        <dbReference type="ARBA" id="ARBA00022603"/>
    </source>
</evidence>
<protein>
    <recommendedName>
        <fullName evidence="4">Methyltransferase</fullName>
        <ecNumber evidence="4">2.1.1.-</ecNumber>
    </recommendedName>
</protein>
<dbReference type="GO" id="GO:0003677">
    <property type="term" value="F:DNA binding"/>
    <property type="evidence" value="ECO:0007669"/>
    <property type="project" value="InterPro"/>
</dbReference>
<dbReference type="Proteomes" id="UP000184604">
    <property type="component" value="Chromosome"/>
</dbReference>
<evidence type="ECO:0000256" key="3">
    <source>
        <dbReference type="ARBA" id="ARBA00022747"/>
    </source>
</evidence>
<dbReference type="EC" id="2.1.1.-" evidence="4"/>
<dbReference type="AlphaFoldDB" id="A0A1L5F371"/>
<organism evidence="6 7">
    <name type="scientific">Clostridium kluyveri</name>
    <dbReference type="NCBI Taxonomy" id="1534"/>
    <lineage>
        <taxon>Bacteria</taxon>
        <taxon>Bacillati</taxon>
        <taxon>Bacillota</taxon>
        <taxon>Clostridia</taxon>
        <taxon>Eubacteriales</taxon>
        <taxon>Clostridiaceae</taxon>
        <taxon>Clostridium</taxon>
    </lineage>
</organism>
<evidence type="ECO:0000256" key="4">
    <source>
        <dbReference type="RuleBase" id="RU362026"/>
    </source>
</evidence>
<dbReference type="InterPro" id="IPR029063">
    <property type="entry name" value="SAM-dependent_MTases_sf"/>
</dbReference>
<comment type="similarity">
    <text evidence="4">Belongs to the N(4)/N(6)-methyltransferase family.</text>
</comment>
<dbReference type="SUPFAM" id="SSF53335">
    <property type="entry name" value="S-adenosyl-L-methionine-dependent methyltransferases"/>
    <property type="match status" value="1"/>
</dbReference>
<dbReference type="PANTHER" id="PTHR13370">
    <property type="entry name" value="RNA METHYLASE-RELATED"/>
    <property type="match status" value="1"/>
</dbReference>
<dbReference type="GO" id="GO:0005737">
    <property type="term" value="C:cytoplasm"/>
    <property type="evidence" value="ECO:0007669"/>
    <property type="project" value="TreeGrafter"/>
</dbReference>
<dbReference type="REBASE" id="175770">
    <property type="entry name" value="M.CklJZZORF730P"/>
</dbReference>
<gene>
    <name evidence="6" type="ORF">BS101_00730</name>
</gene>
<feature type="domain" description="DNA methylase N-4/N-6" evidence="5">
    <location>
        <begin position="25"/>
        <end position="238"/>
    </location>
</feature>
<dbReference type="GO" id="GO:0009307">
    <property type="term" value="P:DNA restriction-modification system"/>
    <property type="evidence" value="ECO:0007669"/>
    <property type="project" value="UniProtKB-KW"/>
</dbReference>
<dbReference type="InterPro" id="IPR001091">
    <property type="entry name" value="RM_Methyltransferase"/>
</dbReference>
<dbReference type="PANTHER" id="PTHR13370:SF3">
    <property type="entry name" value="TRNA (GUANINE(10)-N2)-METHYLTRANSFERASE HOMOLOG"/>
    <property type="match status" value="1"/>
</dbReference>
<dbReference type="GO" id="GO:0009007">
    <property type="term" value="F:site-specific DNA-methyltransferase (adenine-specific) activity"/>
    <property type="evidence" value="ECO:0007669"/>
    <property type="project" value="TreeGrafter"/>
</dbReference>
<dbReference type="OrthoDB" id="9773571at2"/>
<accession>A0A1L5F371</accession>
<dbReference type="Pfam" id="PF01555">
    <property type="entry name" value="N6_N4_Mtase"/>
    <property type="match status" value="1"/>
</dbReference>
<dbReference type="InterPro" id="IPR002941">
    <property type="entry name" value="DNA_methylase_N4/N6"/>
</dbReference>
<evidence type="ECO:0000313" key="6">
    <source>
        <dbReference type="EMBL" id="APM37392.1"/>
    </source>
</evidence>
<dbReference type="EMBL" id="CP018335">
    <property type="protein sequence ID" value="APM37392.1"/>
    <property type="molecule type" value="Genomic_DNA"/>
</dbReference>